<dbReference type="PANTHER" id="PTHR12176:SF78">
    <property type="entry name" value="EEF1A LYSINE AND N-TERMINAL METHYLTRANSFERASE"/>
    <property type="match status" value="1"/>
</dbReference>
<proteinExistence type="inferred from homology"/>
<dbReference type="FunFam" id="3.40.50.150:FF:000110">
    <property type="entry name" value="methyltransferase-like protein 13 isoform X1"/>
    <property type="match status" value="1"/>
</dbReference>
<dbReference type="InterPro" id="IPR029063">
    <property type="entry name" value="SAM-dependent_MTases_sf"/>
</dbReference>
<keyword evidence="3" id="KW-0808">Transferase</keyword>
<dbReference type="Gene3D" id="3.40.50.150">
    <property type="entry name" value="Vaccinia Virus protein VP39"/>
    <property type="match status" value="2"/>
</dbReference>
<comment type="similarity">
    <text evidence="1">Belongs to the methyltransferase superfamily.</text>
</comment>
<dbReference type="SUPFAM" id="SSF53335">
    <property type="entry name" value="S-adenosyl-L-methionine-dependent methyltransferases"/>
    <property type="match status" value="2"/>
</dbReference>
<evidence type="ECO:0000256" key="2">
    <source>
        <dbReference type="ARBA" id="ARBA00022603"/>
    </source>
</evidence>
<evidence type="ECO:0000259" key="5">
    <source>
        <dbReference type="Pfam" id="PF08241"/>
    </source>
</evidence>
<dbReference type="NCBIfam" id="NF037959">
    <property type="entry name" value="MFS_SpdSyn"/>
    <property type="match status" value="1"/>
</dbReference>
<dbReference type="GO" id="GO:0032259">
    <property type="term" value="P:methylation"/>
    <property type="evidence" value="ECO:0007669"/>
    <property type="project" value="UniProtKB-KW"/>
</dbReference>
<dbReference type="PANTHER" id="PTHR12176">
    <property type="entry name" value="SAM-DEPENDENT METHYLTRANSFERASE SUPERFAMILY PROTEIN"/>
    <property type="match status" value="1"/>
</dbReference>
<dbReference type="InterPro" id="IPR051419">
    <property type="entry name" value="Lys/N-term_MeTrsfase_sf"/>
</dbReference>
<keyword evidence="4" id="KW-0511">Multifunctional enzyme</keyword>
<dbReference type="CDD" id="cd02440">
    <property type="entry name" value="AdoMet_MTases"/>
    <property type="match status" value="1"/>
</dbReference>
<dbReference type="InterPro" id="IPR013216">
    <property type="entry name" value="Methyltransf_11"/>
</dbReference>
<reference evidence="6" key="1">
    <citation type="journal article" date="2019" name="bioRxiv">
        <title>The Genome of the Zebra Mussel, Dreissena polymorpha: A Resource for Invasive Species Research.</title>
        <authorList>
            <person name="McCartney M.A."/>
            <person name="Auch B."/>
            <person name="Kono T."/>
            <person name="Mallez S."/>
            <person name="Zhang Y."/>
            <person name="Obille A."/>
            <person name="Becker A."/>
            <person name="Abrahante J.E."/>
            <person name="Garbe J."/>
            <person name="Badalamenti J.P."/>
            <person name="Herman A."/>
            <person name="Mangelson H."/>
            <person name="Liachko I."/>
            <person name="Sullivan S."/>
            <person name="Sone E.D."/>
            <person name="Koren S."/>
            <person name="Silverstein K.A.T."/>
            <person name="Beckman K.B."/>
            <person name="Gohl D.M."/>
        </authorList>
    </citation>
    <scope>NUCLEOTIDE SEQUENCE</scope>
    <source>
        <strain evidence="6">Duluth1</strain>
        <tissue evidence="6">Whole animal</tissue>
    </source>
</reference>
<dbReference type="EMBL" id="JAIWYP010000007">
    <property type="protein sequence ID" value="KAH3791689.1"/>
    <property type="molecule type" value="Genomic_DNA"/>
</dbReference>
<protein>
    <recommendedName>
        <fullName evidence="5">Methyltransferase type 11 domain-containing protein</fullName>
    </recommendedName>
</protein>
<dbReference type="Pfam" id="PF08241">
    <property type="entry name" value="Methyltransf_11"/>
    <property type="match status" value="1"/>
</dbReference>
<evidence type="ECO:0000256" key="4">
    <source>
        <dbReference type="ARBA" id="ARBA00023268"/>
    </source>
</evidence>
<dbReference type="GO" id="GO:0008757">
    <property type="term" value="F:S-adenosylmethionine-dependent methyltransferase activity"/>
    <property type="evidence" value="ECO:0007669"/>
    <property type="project" value="InterPro"/>
</dbReference>
<evidence type="ECO:0000256" key="1">
    <source>
        <dbReference type="ARBA" id="ARBA00008361"/>
    </source>
</evidence>
<comment type="caution">
    <text evidence="6">The sequence shown here is derived from an EMBL/GenBank/DDBJ whole genome shotgun (WGS) entry which is preliminary data.</text>
</comment>
<sequence length="706" mass="80180">MNLLPKEHGEFVKPEYWEKFFKKRGGKAFEWYGEYPDLCGILHKYIKPQDKLLVVGCGNSQLSADLYDVGHHSIVNVDITDVVIRQMKDKNEKQRPQMKFLKMDVLNLEFPDSEFSVVLDKGTLDALMVDDTVKVTADIERMFSEIDRTLKLMGRYICISLLQEHILKKIVGFFSELGWAVRIHRIHVDDSLKDEKEFHMPVFAIICTKFKKNPSLQQILEVCAYEDKNERFKTVADLMNVVKEMQYYAVIRQRIAKRKVADEQLSLSLYTDVASTPRYTLHIVDSAAKLVNKFAIFIVPQGRETEWMFSTEAGRQQLSESAGFERLVVVTLDRNHAYLDLEAVQAELSGKVMELAPPGFKMGTKAWQLFVPFLSLGNDIGSRSVVKQGSSKMSGEYIIEDVEGDSGTTYRRLVFLSNQNVVQSEARLKTVKKKGKGRQTVMVVDKSYLACQHHLTMVAGLSCVASLPTLLDDQLSVLLIGLGGGGLPSFMHQFFTKVNIEVVDIDPEIVAIAIEWFEFQPDDKLRVCVDDGLKFVENQREKGRKWHVIMLDVDSKDLSVGMSCPPEPFVEPSFLRAVKSCLHDEGALVLNLVCRDEMLKSAVLKNIQTTFAEVYSCQVPDEVNEIIYALNRENTDVCITPEKSKVHPSEQAIVTNSAQKVDENTAACRKTKLKENCQYLDSYIRKQGGCEKDFDIVKEMENLTVR</sequence>
<evidence type="ECO:0000256" key="3">
    <source>
        <dbReference type="ARBA" id="ARBA00022679"/>
    </source>
</evidence>
<reference evidence="6" key="2">
    <citation type="submission" date="2020-11" db="EMBL/GenBank/DDBJ databases">
        <authorList>
            <person name="McCartney M.A."/>
            <person name="Auch B."/>
            <person name="Kono T."/>
            <person name="Mallez S."/>
            <person name="Becker A."/>
            <person name="Gohl D.M."/>
            <person name="Silverstein K.A.T."/>
            <person name="Koren S."/>
            <person name="Bechman K.B."/>
            <person name="Herman A."/>
            <person name="Abrahante J.E."/>
            <person name="Garbe J."/>
        </authorList>
    </citation>
    <scope>NUCLEOTIDE SEQUENCE</scope>
    <source>
        <strain evidence="6">Duluth1</strain>
        <tissue evidence="6">Whole animal</tissue>
    </source>
</reference>
<evidence type="ECO:0000313" key="7">
    <source>
        <dbReference type="Proteomes" id="UP000828390"/>
    </source>
</evidence>
<keyword evidence="2" id="KW-0489">Methyltransferase</keyword>
<dbReference type="AlphaFoldDB" id="A0A9D4J0S4"/>
<name>A0A9D4J0S4_DREPO</name>
<accession>A0A9D4J0S4</accession>
<keyword evidence="7" id="KW-1185">Reference proteome</keyword>
<evidence type="ECO:0000313" key="6">
    <source>
        <dbReference type="EMBL" id="KAH3791689.1"/>
    </source>
</evidence>
<feature type="domain" description="Methyltransferase type 11" evidence="5">
    <location>
        <begin position="53"/>
        <end position="158"/>
    </location>
</feature>
<gene>
    <name evidence="6" type="ORF">DPMN_145178</name>
</gene>
<organism evidence="6 7">
    <name type="scientific">Dreissena polymorpha</name>
    <name type="common">Zebra mussel</name>
    <name type="synonym">Mytilus polymorpha</name>
    <dbReference type="NCBI Taxonomy" id="45954"/>
    <lineage>
        <taxon>Eukaryota</taxon>
        <taxon>Metazoa</taxon>
        <taxon>Spiralia</taxon>
        <taxon>Lophotrochozoa</taxon>
        <taxon>Mollusca</taxon>
        <taxon>Bivalvia</taxon>
        <taxon>Autobranchia</taxon>
        <taxon>Heteroconchia</taxon>
        <taxon>Euheterodonta</taxon>
        <taxon>Imparidentia</taxon>
        <taxon>Neoheterodontei</taxon>
        <taxon>Myida</taxon>
        <taxon>Dreissenoidea</taxon>
        <taxon>Dreissenidae</taxon>
        <taxon>Dreissena</taxon>
    </lineage>
</organism>
<dbReference type="Proteomes" id="UP000828390">
    <property type="component" value="Unassembled WGS sequence"/>
</dbReference>
<dbReference type="Pfam" id="PF01564">
    <property type="entry name" value="Spermine_synth"/>
    <property type="match status" value="1"/>
</dbReference>